<evidence type="ECO:0000259" key="2">
    <source>
        <dbReference type="PROSITE" id="PS00028"/>
    </source>
</evidence>
<reference evidence="3" key="2">
    <citation type="submission" date="2022-06" db="UniProtKB">
        <authorList>
            <consortium name="EnsemblMetazoa"/>
        </authorList>
    </citation>
    <scope>IDENTIFICATION</scope>
</reference>
<evidence type="ECO:0000313" key="4">
    <source>
        <dbReference type="Proteomes" id="UP000024404"/>
    </source>
</evidence>
<sequence>MARINRLNFLLCIVHANITSAPNPKDSNDELFADAESALGSEYAQFVEQSKQHKPVYFSDNQNTLETIKLESIPNPETETAYPMFICGFLGCMKKMNSVEEYLEHFKMHEKQGY</sequence>
<name>A0A8R1TJ52_ONCVO</name>
<keyword evidence="4" id="KW-1185">Reference proteome</keyword>
<proteinExistence type="predicted"/>
<dbReference type="PROSITE" id="PS00028">
    <property type="entry name" value="ZINC_FINGER_C2H2_1"/>
    <property type="match status" value="1"/>
</dbReference>
<keyword evidence="1" id="KW-0732">Signal</keyword>
<feature type="chain" id="PRO_5035791925" evidence="1">
    <location>
        <begin position="17"/>
        <end position="114"/>
    </location>
</feature>
<dbReference type="Proteomes" id="UP000024404">
    <property type="component" value="Unassembled WGS sequence"/>
</dbReference>
<accession>A0A8R1TJ52</accession>
<reference evidence="4" key="1">
    <citation type="submission" date="2013-10" db="EMBL/GenBank/DDBJ databases">
        <title>Genome sequencing of Onchocerca volvulus.</title>
        <authorList>
            <person name="Cotton J."/>
            <person name="Tsai J."/>
            <person name="Stanley E."/>
            <person name="Tracey A."/>
            <person name="Holroyd N."/>
            <person name="Lustigman S."/>
            <person name="Berriman M."/>
        </authorList>
    </citation>
    <scope>NUCLEOTIDE SEQUENCE</scope>
</reference>
<dbReference type="EMBL" id="CMVM020000336">
    <property type="status" value="NOT_ANNOTATED_CDS"/>
    <property type="molecule type" value="Genomic_DNA"/>
</dbReference>
<dbReference type="AlphaFoldDB" id="A0A8R1TJ52"/>
<feature type="domain" description="C2H2-type" evidence="2">
    <location>
        <begin position="87"/>
        <end position="109"/>
    </location>
</feature>
<protein>
    <submittedName>
        <fullName evidence="3">C2H2-type domain-containing protein</fullName>
    </submittedName>
</protein>
<evidence type="ECO:0000256" key="1">
    <source>
        <dbReference type="SAM" id="SignalP"/>
    </source>
</evidence>
<dbReference type="EnsemblMetazoa" id="OVOC10384.1">
    <property type="protein sequence ID" value="OVOC10384.1"/>
    <property type="gene ID" value="WBGene00247193"/>
</dbReference>
<evidence type="ECO:0000313" key="3">
    <source>
        <dbReference type="EnsemblMetazoa" id="OVOC10384.1"/>
    </source>
</evidence>
<feature type="signal peptide" evidence="1">
    <location>
        <begin position="1"/>
        <end position="16"/>
    </location>
</feature>
<dbReference type="InterPro" id="IPR013087">
    <property type="entry name" value="Znf_C2H2_type"/>
</dbReference>
<organism evidence="3 4">
    <name type="scientific">Onchocerca volvulus</name>
    <dbReference type="NCBI Taxonomy" id="6282"/>
    <lineage>
        <taxon>Eukaryota</taxon>
        <taxon>Metazoa</taxon>
        <taxon>Ecdysozoa</taxon>
        <taxon>Nematoda</taxon>
        <taxon>Chromadorea</taxon>
        <taxon>Rhabditida</taxon>
        <taxon>Spirurina</taxon>
        <taxon>Spiruromorpha</taxon>
        <taxon>Filarioidea</taxon>
        <taxon>Onchocercidae</taxon>
        <taxon>Onchocerca</taxon>
    </lineage>
</organism>